<organism evidence="7 8">
    <name type="scientific">Staurois parvus</name>
    <dbReference type="NCBI Taxonomy" id="386267"/>
    <lineage>
        <taxon>Eukaryota</taxon>
        <taxon>Metazoa</taxon>
        <taxon>Chordata</taxon>
        <taxon>Craniata</taxon>
        <taxon>Vertebrata</taxon>
        <taxon>Euteleostomi</taxon>
        <taxon>Amphibia</taxon>
        <taxon>Batrachia</taxon>
        <taxon>Anura</taxon>
        <taxon>Neobatrachia</taxon>
        <taxon>Ranoidea</taxon>
        <taxon>Ranidae</taxon>
        <taxon>Staurois</taxon>
    </lineage>
</organism>
<dbReference type="Pfam" id="PF00100">
    <property type="entry name" value="Zona_pellucida"/>
    <property type="match status" value="1"/>
</dbReference>
<evidence type="ECO:0000259" key="6">
    <source>
        <dbReference type="PROSITE" id="PS51034"/>
    </source>
</evidence>
<keyword evidence="3" id="KW-0732">Signal</keyword>
<evidence type="ECO:0000313" key="8">
    <source>
        <dbReference type="Proteomes" id="UP001162483"/>
    </source>
</evidence>
<evidence type="ECO:0000256" key="3">
    <source>
        <dbReference type="ARBA" id="ARBA00022729"/>
    </source>
</evidence>
<keyword evidence="2" id="KW-0964">Secreted</keyword>
<evidence type="ECO:0000256" key="5">
    <source>
        <dbReference type="ARBA" id="ARBA00023180"/>
    </source>
</evidence>
<dbReference type="PANTHER" id="PTHR14002">
    <property type="entry name" value="ENDOGLIN/TGF-BETA RECEPTOR TYPE III"/>
    <property type="match status" value="1"/>
</dbReference>
<keyword evidence="5" id="KW-0325">Glycoprotein</keyword>
<accession>A0ABN9B6H5</accession>
<protein>
    <recommendedName>
        <fullName evidence="6">ZP domain-containing protein</fullName>
    </recommendedName>
</protein>
<dbReference type="PANTHER" id="PTHR14002:SF49">
    <property type="entry name" value="PANCREATIC SECRETORY GRANULE MEMBRANE MAJOR GLYCOPROTEIN GP2-LIKE"/>
    <property type="match status" value="1"/>
</dbReference>
<comment type="caution">
    <text evidence="7">The sequence shown here is derived from an EMBL/GenBank/DDBJ whole genome shotgun (WGS) entry which is preliminary data.</text>
</comment>
<keyword evidence="4" id="KW-1015">Disulfide bond</keyword>
<sequence>MITSLKLPGNITYQTVYLSGVNGTGTYPVTMAAYRDSTFTIPYQNEEEVTIGTMIYVGIFVTGADGKIYVLRIETCVASPTDNRSDVNSVYLIKNGCPQGPVSTTVLQNRNALEAAFSISSFQFQ</sequence>
<evidence type="ECO:0000256" key="2">
    <source>
        <dbReference type="ARBA" id="ARBA00022525"/>
    </source>
</evidence>
<proteinExistence type="predicted"/>
<feature type="non-terminal residue" evidence="7">
    <location>
        <position position="125"/>
    </location>
</feature>
<dbReference type="InterPro" id="IPR017977">
    <property type="entry name" value="ZP_dom_CS"/>
</dbReference>
<reference evidence="7" key="1">
    <citation type="submission" date="2023-05" db="EMBL/GenBank/DDBJ databases">
        <authorList>
            <person name="Stuckert A."/>
        </authorList>
    </citation>
    <scope>NUCLEOTIDE SEQUENCE</scope>
</reference>
<dbReference type="EMBL" id="CATNWA010002533">
    <property type="protein sequence ID" value="CAI9543164.1"/>
    <property type="molecule type" value="Genomic_DNA"/>
</dbReference>
<comment type="subcellular location">
    <subcellularLocation>
        <location evidence="1">Secreted</location>
    </subcellularLocation>
</comment>
<gene>
    <name evidence="7" type="ORF">SPARVUS_LOCUS2240256</name>
</gene>
<evidence type="ECO:0000313" key="7">
    <source>
        <dbReference type="EMBL" id="CAI9543164.1"/>
    </source>
</evidence>
<dbReference type="Gene3D" id="2.60.40.4100">
    <property type="entry name" value="Zona pellucida, ZP-C domain"/>
    <property type="match status" value="1"/>
</dbReference>
<keyword evidence="8" id="KW-1185">Reference proteome</keyword>
<dbReference type="InterPro" id="IPR042235">
    <property type="entry name" value="ZP-C_dom"/>
</dbReference>
<feature type="domain" description="ZP" evidence="6">
    <location>
        <begin position="1"/>
        <end position="125"/>
    </location>
</feature>
<dbReference type="InterPro" id="IPR055355">
    <property type="entry name" value="ZP-C"/>
</dbReference>
<dbReference type="PROSITE" id="PS51034">
    <property type="entry name" value="ZP_2"/>
    <property type="match status" value="1"/>
</dbReference>
<evidence type="ECO:0000256" key="1">
    <source>
        <dbReference type="ARBA" id="ARBA00004613"/>
    </source>
</evidence>
<dbReference type="InterPro" id="IPR001507">
    <property type="entry name" value="ZP_dom"/>
</dbReference>
<evidence type="ECO:0000256" key="4">
    <source>
        <dbReference type="ARBA" id="ARBA00023157"/>
    </source>
</evidence>
<dbReference type="PROSITE" id="PS00682">
    <property type="entry name" value="ZP_1"/>
    <property type="match status" value="1"/>
</dbReference>
<dbReference type="Proteomes" id="UP001162483">
    <property type="component" value="Unassembled WGS sequence"/>
</dbReference>
<name>A0ABN9B6H5_9NEOB</name>